<dbReference type="SUPFAM" id="SSF48452">
    <property type="entry name" value="TPR-like"/>
    <property type="match status" value="1"/>
</dbReference>
<dbReference type="Proteomes" id="UP000235786">
    <property type="component" value="Unassembled WGS sequence"/>
</dbReference>
<dbReference type="Pfam" id="PF13424">
    <property type="entry name" value="TPR_12"/>
    <property type="match status" value="1"/>
</dbReference>
<dbReference type="EMBL" id="KZ613957">
    <property type="protein sequence ID" value="PMD33086.1"/>
    <property type="molecule type" value="Genomic_DNA"/>
</dbReference>
<dbReference type="OrthoDB" id="3550939at2759"/>
<gene>
    <name evidence="3" type="ORF">L207DRAFT_639799</name>
</gene>
<dbReference type="InterPro" id="IPR025676">
    <property type="entry name" value="Clr5_dom"/>
</dbReference>
<reference evidence="3 4" key="1">
    <citation type="submission" date="2016-04" db="EMBL/GenBank/DDBJ databases">
        <title>A degradative enzymes factory behind the ericoid mycorrhizal symbiosis.</title>
        <authorList>
            <consortium name="DOE Joint Genome Institute"/>
            <person name="Martino E."/>
            <person name="Morin E."/>
            <person name="Grelet G."/>
            <person name="Kuo A."/>
            <person name="Kohler A."/>
            <person name="Daghino S."/>
            <person name="Barry K."/>
            <person name="Choi C."/>
            <person name="Cichocki N."/>
            <person name="Clum A."/>
            <person name="Copeland A."/>
            <person name="Hainaut M."/>
            <person name="Haridas S."/>
            <person name="Labutti K."/>
            <person name="Lindquist E."/>
            <person name="Lipzen A."/>
            <person name="Khouja H.-R."/>
            <person name="Murat C."/>
            <person name="Ohm R."/>
            <person name="Olson A."/>
            <person name="Spatafora J."/>
            <person name="Veneault-Fourrey C."/>
            <person name="Henrissat B."/>
            <person name="Grigoriev I."/>
            <person name="Martin F."/>
            <person name="Perotto S."/>
        </authorList>
    </citation>
    <scope>NUCLEOTIDE SEQUENCE [LARGE SCALE GENOMIC DNA]</scope>
    <source>
        <strain evidence="3 4">F</strain>
    </source>
</reference>
<evidence type="ECO:0000313" key="4">
    <source>
        <dbReference type="Proteomes" id="UP000235786"/>
    </source>
</evidence>
<name>A0A2J6R3J6_HYAVF</name>
<accession>A0A2J6R3J6</accession>
<dbReference type="PANTHER" id="PTHR38788:SF3">
    <property type="entry name" value="CLR5 DOMAIN-CONTAINING PROTEIN"/>
    <property type="match status" value="1"/>
</dbReference>
<evidence type="ECO:0000256" key="1">
    <source>
        <dbReference type="SAM" id="MobiDB-lite"/>
    </source>
</evidence>
<evidence type="ECO:0000313" key="3">
    <source>
        <dbReference type="EMBL" id="PMD33086.1"/>
    </source>
</evidence>
<feature type="compositionally biased region" description="Basic and acidic residues" evidence="1">
    <location>
        <begin position="1"/>
        <end position="14"/>
    </location>
</feature>
<sequence>MDARLKDHEAERPEISGVKAYDTTNKSSRERKQQQWESHREEIHDLYMMENRTLKKTMQIMRDKYKFTPSERKFKEQLKSWGFEKNITAVDMGFIAAKRSSRIKGEGKCTMFYSRGIEINPKRIDALKKRINQPTEEIENAATPQHITYRTPSPEDNFNTLAAEQLQSEAVIYNSARHSSLEIHNADFIPSVVESIEDANSPKNTFHAPLAESNEHHSPRSLEINDEGSSRSSVNSPYGKYAGAPHDRENSSELPSAVPVREEESHIQSQSIDLLPLEAFPSPSPMQLGPATIFEHEYEDNVAKPEGFSPNAVKQNAESHRERGNFAKAATEYLLLVDIFVQQRGKSSLEVFETLAELADIYQAQGKLPESIEAYRRVVAGYKEIFGASSLETLRAIHSLGKVLEEDDLYGEAETCYRQAITGFEELGTSGLLDRLDCQSFLGELLSDTGRDEEALQLLIPLLASYGELGLHHREISILGSLIEVYNALENSHKFHATIQDLQKRLDERIDIDYRRFPEVLWEGIHLASIYSQLLEYQLADSLLSKVIPKLELLDDVKYNIEKMYGYMEYGNLKLRLKCLEQAEHCLSLAKVTLESYNRHDDPVVAFVDSRVLALRFCSATRIEWNNLELGEEMLLECMKKNKLELSKEMLRMCMKKMGDQSNFRDQDEESRNCGEMATNADSSSCKYGITFSTTDITGISLSEFYNG</sequence>
<proteinExistence type="predicted"/>
<protein>
    <recommendedName>
        <fullName evidence="2">Clr5 domain-containing protein</fullName>
    </recommendedName>
</protein>
<dbReference type="PANTHER" id="PTHR38788">
    <property type="entry name" value="CLR5 DOMAIN-CONTAINING PROTEIN"/>
    <property type="match status" value="1"/>
</dbReference>
<dbReference type="InterPro" id="IPR011990">
    <property type="entry name" value="TPR-like_helical_dom_sf"/>
</dbReference>
<evidence type="ECO:0000259" key="2">
    <source>
        <dbReference type="Pfam" id="PF14420"/>
    </source>
</evidence>
<keyword evidence="4" id="KW-1185">Reference proteome</keyword>
<feature type="compositionally biased region" description="Basic and acidic residues" evidence="1">
    <location>
        <begin position="27"/>
        <end position="37"/>
    </location>
</feature>
<feature type="region of interest" description="Disordered" evidence="1">
    <location>
        <begin position="203"/>
        <end position="265"/>
    </location>
</feature>
<dbReference type="AlphaFoldDB" id="A0A2J6R3J6"/>
<dbReference type="Pfam" id="PF14420">
    <property type="entry name" value="Clr5"/>
    <property type="match status" value="1"/>
</dbReference>
<feature type="region of interest" description="Disordered" evidence="1">
    <location>
        <begin position="1"/>
        <end position="37"/>
    </location>
</feature>
<organism evidence="3 4">
    <name type="scientific">Hyaloscypha variabilis (strain UAMH 11265 / GT02V1 / F)</name>
    <name type="common">Meliniomyces variabilis</name>
    <dbReference type="NCBI Taxonomy" id="1149755"/>
    <lineage>
        <taxon>Eukaryota</taxon>
        <taxon>Fungi</taxon>
        <taxon>Dikarya</taxon>
        <taxon>Ascomycota</taxon>
        <taxon>Pezizomycotina</taxon>
        <taxon>Leotiomycetes</taxon>
        <taxon>Helotiales</taxon>
        <taxon>Hyaloscyphaceae</taxon>
        <taxon>Hyaloscypha</taxon>
        <taxon>Hyaloscypha variabilis</taxon>
    </lineage>
</organism>
<feature type="domain" description="Clr5" evidence="2">
    <location>
        <begin position="33"/>
        <end position="85"/>
    </location>
</feature>
<dbReference type="Gene3D" id="1.25.40.10">
    <property type="entry name" value="Tetratricopeptide repeat domain"/>
    <property type="match status" value="1"/>
</dbReference>